<dbReference type="SUPFAM" id="SSF52540">
    <property type="entry name" value="P-loop containing nucleoside triphosphate hydrolases"/>
    <property type="match status" value="1"/>
</dbReference>
<dbReference type="RefSeq" id="WP_140884589.1">
    <property type="nucleotide sequence ID" value="NZ_RCZP01000014.1"/>
</dbReference>
<dbReference type="InterPro" id="IPR003593">
    <property type="entry name" value="AAA+_ATPase"/>
</dbReference>
<evidence type="ECO:0000256" key="4">
    <source>
        <dbReference type="ARBA" id="ARBA00022840"/>
    </source>
</evidence>
<evidence type="ECO:0000313" key="7">
    <source>
        <dbReference type="EMBL" id="TPG53825.1"/>
    </source>
</evidence>
<dbReference type="Proteomes" id="UP000317078">
    <property type="component" value="Unassembled WGS sequence"/>
</dbReference>
<dbReference type="SMART" id="SM00382">
    <property type="entry name" value="AAA"/>
    <property type="match status" value="1"/>
</dbReference>
<dbReference type="AlphaFoldDB" id="A0A502FWE8"/>
<evidence type="ECO:0000256" key="3">
    <source>
        <dbReference type="ARBA" id="ARBA00022741"/>
    </source>
</evidence>
<keyword evidence="8" id="KW-1185">Reference proteome</keyword>
<dbReference type="PROSITE" id="PS50893">
    <property type="entry name" value="ABC_TRANSPORTER_2"/>
    <property type="match status" value="1"/>
</dbReference>
<evidence type="ECO:0000256" key="5">
    <source>
        <dbReference type="ARBA" id="ARBA00022970"/>
    </source>
</evidence>
<dbReference type="InterPro" id="IPR003439">
    <property type="entry name" value="ABC_transporter-like_ATP-bd"/>
</dbReference>
<protein>
    <submittedName>
        <fullName evidence="7">ABC transporter ATP-binding protein</fullName>
    </submittedName>
</protein>
<proteinExistence type="inferred from homology"/>
<dbReference type="GO" id="GO:0016887">
    <property type="term" value="F:ATP hydrolysis activity"/>
    <property type="evidence" value="ECO:0007669"/>
    <property type="project" value="InterPro"/>
</dbReference>
<keyword evidence="3" id="KW-0547">Nucleotide-binding</keyword>
<organism evidence="7 8">
    <name type="scientific">Muricoccus nepalensis</name>
    <dbReference type="NCBI Taxonomy" id="1854500"/>
    <lineage>
        <taxon>Bacteria</taxon>
        <taxon>Pseudomonadati</taxon>
        <taxon>Pseudomonadota</taxon>
        <taxon>Alphaproteobacteria</taxon>
        <taxon>Acetobacterales</taxon>
        <taxon>Roseomonadaceae</taxon>
        <taxon>Muricoccus</taxon>
    </lineage>
</organism>
<dbReference type="GO" id="GO:0005524">
    <property type="term" value="F:ATP binding"/>
    <property type="evidence" value="ECO:0007669"/>
    <property type="project" value="UniProtKB-KW"/>
</dbReference>
<dbReference type="OrthoDB" id="9775250at2"/>
<reference evidence="7 8" key="1">
    <citation type="journal article" date="2019" name="Environ. Microbiol.">
        <title>Species interactions and distinct microbial communities in high Arctic permafrost affected cryosols are associated with the CH4 and CO2 gas fluxes.</title>
        <authorList>
            <person name="Altshuler I."/>
            <person name="Hamel J."/>
            <person name="Turney S."/>
            <person name="Magnuson E."/>
            <person name="Levesque R."/>
            <person name="Greer C."/>
            <person name="Whyte L.G."/>
        </authorList>
    </citation>
    <scope>NUCLEOTIDE SEQUENCE [LARGE SCALE GENOMIC DNA]</scope>
    <source>
        <strain evidence="7 8">S9.3B</strain>
    </source>
</reference>
<keyword evidence="2" id="KW-0813">Transport</keyword>
<evidence type="ECO:0000256" key="2">
    <source>
        <dbReference type="ARBA" id="ARBA00022448"/>
    </source>
</evidence>
<comment type="similarity">
    <text evidence="1">Belongs to the ABC transporter superfamily.</text>
</comment>
<evidence type="ECO:0000259" key="6">
    <source>
        <dbReference type="PROSITE" id="PS50893"/>
    </source>
</evidence>
<dbReference type="PROSITE" id="PS00211">
    <property type="entry name" value="ABC_TRANSPORTER_1"/>
    <property type="match status" value="1"/>
</dbReference>
<name>A0A502FWE8_9PROT</name>
<comment type="caution">
    <text evidence="7">The sequence shown here is derived from an EMBL/GenBank/DDBJ whole genome shotgun (WGS) entry which is preliminary data.</text>
</comment>
<evidence type="ECO:0000313" key="8">
    <source>
        <dbReference type="Proteomes" id="UP000317078"/>
    </source>
</evidence>
<dbReference type="PANTHER" id="PTHR43820">
    <property type="entry name" value="HIGH-AFFINITY BRANCHED-CHAIN AMINO ACID TRANSPORT ATP-BINDING PROTEIN LIVF"/>
    <property type="match status" value="1"/>
</dbReference>
<feature type="domain" description="ABC transporter" evidence="6">
    <location>
        <begin position="4"/>
        <end position="238"/>
    </location>
</feature>
<sequence>MPLLEIADLRARYGAADVLKGLSLTVAEGEIVALLGSNGAGKSTTLRSISGLVPNLSGSLVFDGRSLIGLKPEAIVRLGIAHVPEGRRVFPGLTVRENILLGGSNRRGVPRRQLERETDDMFNFFPDLRRLEHALGWTLSGGQLQMVAVARGMMAKPRMLLLDEPSLGLAPLIVQQVFRIIASIRELGTTVLLVEQNAHMALSVADRGYVLETGSLLVSGKPDELWSNPEVRAAYLGGLAGGTGATAEAERAQP</sequence>
<dbReference type="InterPro" id="IPR027417">
    <property type="entry name" value="P-loop_NTPase"/>
</dbReference>
<keyword evidence="4 7" id="KW-0067">ATP-binding</keyword>
<dbReference type="CDD" id="cd03224">
    <property type="entry name" value="ABC_TM1139_LivF_branched"/>
    <property type="match status" value="1"/>
</dbReference>
<dbReference type="PANTHER" id="PTHR43820:SF4">
    <property type="entry name" value="HIGH-AFFINITY BRANCHED-CHAIN AMINO ACID TRANSPORT ATP-BINDING PROTEIN LIVF"/>
    <property type="match status" value="1"/>
</dbReference>
<dbReference type="Gene3D" id="3.40.50.300">
    <property type="entry name" value="P-loop containing nucleotide triphosphate hydrolases"/>
    <property type="match status" value="1"/>
</dbReference>
<keyword evidence="5" id="KW-0029">Amino-acid transport</keyword>
<accession>A0A502FWE8</accession>
<dbReference type="EMBL" id="RCZP01000014">
    <property type="protein sequence ID" value="TPG53825.1"/>
    <property type="molecule type" value="Genomic_DNA"/>
</dbReference>
<dbReference type="Pfam" id="PF00005">
    <property type="entry name" value="ABC_tran"/>
    <property type="match status" value="1"/>
</dbReference>
<dbReference type="GO" id="GO:0015807">
    <property type="term" value="P:L-amino acid transport"/>
    <property type="evidence" value="ECO:0007669"/>
    <property type="project" value="TreeGrafter"/>
</dbReference>
<dbReference type="InterPro" id="IPR017871">
    <property type="entry name" value="ABC_transporter-like_CS"/>
</dbReference>
<dbReference type="GO" id="GO:0015658">
    <property type="term" value="F:branched-chain amino acid transmembrane transporter activity"/>
    <property type="evidence" value="ECO:0007669"/>
    <property type="project" value="TreeGrafter"/>
</dbReference>
<gene>
    <name evidence="7" type="ORF">EAH89_15395</name>
</gene>
<dbReference type="InterPro" id="IPR052156">
    <property type="entry name" value="BCAA_Transport_ATP-bd_LivF"/>
</dbReference>
<evidence type="ECO:0000256" key="1">
    <source>
        <dbReference type="ARBA" id="ARBA00005417"/>
    </source>
</evidence>